<name>U4KVV9_PYROM</name>
<feature type="signal peptide" evidence="1">
    <location>
        <begin position="1"/>
        <end position="25"/>
    </location>
</feature>
<dbReference type="OrthoDB" id="10534367at2759"/>
<feature type="chain" id="PRO_5004651678" description="Extracellular membrane protein CFEM domain-containing protein" evidence="1">
    <location>
        <begin position="26"/>
        <end position="100"/>
    </location>
</feature>
<organism evidence="2 3">
    <name type="scientific">Pyronema omphalodes (strain CBS 100304)</name>
    <name type="common">Pyronema confluens</name>
    <dbReference type="NCBI Taxonomy" id="1076935"/>
    <lineage>
        <taxon>Eukaryota</taxon>
        <taxon>Fungi</taxon>
        <taxon>Dikarya</taxon>
        <taxon>Ascomycota</taxon>
        <taxon>Pezizomycotina</taxon>
        <taxon>Pezizomycetes</taxon>
        <taxon>Pezizales</taxon>
        <taxon>Pyronemataceae</taxon>
        <taxon>Pyronema</taxon>
    </lineage>
</organism>
<protein>
    <recommendedName>
        <fullName evidence="4">Extracellular membrane protein CFEM domain-containing protein</fullName>
    </recommendedName>
</protein>
<dbReference type="EMBL" id="HF935273">
    <property type="protein sequence ID" value="CCX05778.1"/>
    <property type="molecule type" value="Genomic_DNA"/>
</dbReference>
<dbReference type="Proteomes" id="UP000018144">
    <property type="component" value="Unassembled WGS sequence"/>
</dbReference>
<evidence type="ECO:0000256" key="1">
    <source>
        <dbReference type="SAM" id="SignalP"/>
    </source>
</evidence>
<dbReference type="AlphaFoldDB" id="U4KVV9"/>
<accession>U4KVV9</accession>
<keyword evidence="3" id="KW-1185">Reference proteome</keyword>
<sequence length="100" mass="11024">MYTSIISFAFLVTASLTCDLNPALAAAHYTSYPLYAQSCLSRAHALHNCDTHSKCADARFIQDACSCIKTACSDDMQQRVRVMVTGACEVFDANYQLDKE</sequence>
<keyword evidence="1" id="KW-0732">Signal</keyword>
<evidence type="ECO:0000313" key="3">
    <source>
        <dbReference type="Proteomes" id="UP000018144"/>
    </source>
</evidence>
<proteinExistence type="predicted"/>
<evidence type="ECO:0008006" key="4">
    <source>
        <dbReference type="Google" id="ProtNLM"/>
    </source>
</evidence>
<reference evidence="2 3" key="1">
    <citation type="journal article" date="2013" name="PLoS Genet.">
        <title>The genome and development-dependent transcriptomes of Pyronema confluens: a window into fungal evolution.</title>
        <authorList>
            <person name="Traeger S."/>
            <person name="Altegoer F."/>
            <person name="Freitag M."/>
            <person name="Gabaldon T."/>
            <person name="Kempken F."/>
            <person name="Kumar A."/>
            <person name="Marcet-Houben M."/>
            <person name="Poggeler S."/>
            <person name="Stajich J.E."/>
            <person name="Nowrousian M."/>
        </authorList>
    </citation>
    <scope>NUCLEOTIDE SEQUENCE [LARGE SCALE GENOMIC DNA]</scope>
    <source>
        <strain evidence="3">CBS 100304</strain>
        <tissue evidence="2">Vegetative mycelium</tissue>
    </source>
</reference>
<gene>
    <name evidence="2" type="ORF">PCON_05365</name>
</gene>
<evidence type="ECO:0000313" key="2">
    <source>
        <dbReference type="EMBL" id="CCX05778.1"/>
    </source>
</evidence>